<keyword evidence="4" id="KW-0732">Signal</keyword>
<dbReference type="Gene3D" id="2.40.30.170">
    <property type="match status" value="1"/>
</dbReference>
<evidence type="ECO:0000313" key="5">
    <source>
        <dbReference type="EMBL" id="MFD2556231.1"/>
    </source>
</evidence>
<protein>
    <submittedName>
        <fullName evidence="5">HlyD family secretion protein</fullName>
    </submittedName>
</protein>
<comment type="caution">
    <text evidence="5">The sequence shown here is derived from an EMBL/GenBank/DDBJ whole genome shotgun (WGS) entry which is preliminary data.</text>
</comment>
<sequence>MNNIISKIALYTVLFVPLFCACSSATKKQEVDKKTPIEVLEEVKDIQAVGKIVPSVADVVISSMTMGRIHKVFVSEGDSVQLGQTLFEMERVEANLEVQQAKLQLDRLGADLKVAQEEIRKAELVVDERRQKYETSRRLFERNAETKETVALDYSSLQQQESTLKGLKKQLESQKLVIAEQDIVVQKVGRQQNELRVNALGAGILNDLNMSVGQQVSSNEELGRIVTIDNPIVEAEVDELFANEVKLGQEVLIYPMTNRNEGKKGVVIYVNPILSNKSIFYETANEAQDRRVRRIKIQIKDRSDFVINTKVDCTIKIR</sequence>
<keyword evidence="6" id="KW-1185">Reference proteome</keyword>
<evidence type="ECO:0000256" key="1">
    <source>
        <dbReference type="ARBA" id="ARBA00004196"/>
    </source>
</evidence>
<comment type="subcellular location">
    <subcellularLocation>
        <location evidence="1">Cell envelope</location>
    </subcellularLocation>
</comment>
<feature type="chain" id="PRO_5047266614" evidence="4">
    <location>
        <begin position="26"/>
        <end position="318"/>
    </location>
</feature>
<dbReference type="InterPro" id="IPR050465">
    <property type="entry name" value="UPF0194_transport"/>
</dbReference>
<dbReference type="Gene3D" id="2.40.50.100">
    <property type="match status" value="1"/>
</dbReference>
<accession>A0ABW5L5Q1</accession>
<dbReference type="SUPFAM" id="SSF51230">
    <property type="entry name" value="Single hybrid motif"/>
    <property type="match status" value="1"/>
</dbReference>
<dbReference type="EMBL" id="JBHULD010000018">
    <property type="protein sequence ID" value="MFD2556231.1"/>
    <property type="molecule type" value="Genomic_DNA"/>
</dbReference>
<gene>
    <name evidence="5" type="ORF">ACFSQW_17690</name>
</gene>
<keyword evidence="2 3" id="KW-0175">Coiled coil</keyword>
<evidence type="ECO:0000256" key="2">
    <source>
        <dbReference type="ARBA" id="ARBA00023054"/>
    </source>
</evidence>
<evidence type="ECO:0000256" key="3">
    <source>
        <dbReference type="SAM" id="Coils"/>
    </source>
</evidence>
<dbReference type="RefSeq" id="WP_210352701.1">
    <property type="nucleotide sequence ID" value="NZ_JAEQMU010000001.1"/>
</dbReference>
<feature type="signal peptide" evidence="4">
    <location>
        <begin position="1"/>
        <end position="25"/>
    </location>
</feature>
<reference evidence="6" key="1">
    <citation type="journal article" date="2019" name="Int. J. Syst. Evol. Microbiol.">
        <title>The Global Catalogue of Microorganisms (GCM) 10K type strain sequencing project: providing services to taxonomists for standard genome sequencing and annotation.</title>
        <authorList>
            <consortium name="The Broad Institute Genomics Platform"/>
            <consortium name="The Broad Institute Genome Sequencing Center for Infectious Disease"/>
            <person name="Wu L."/>
            <person name="Ma J."/>
        </authorList>
    </citation>
    <scope>NUCLEOTIDE SEQUENCE [LARGE SCALE GENOMIC DNA]</scope>
    <source>
        <strain evidence="6">KCTC 52298</strain>
    </source>
</reference>
<organism evidence="5 6">
    <name type="scientific">Sphingobacterium tabacisoli</name>
    <dbReference type="NCBI Taxonomy" id="2044855"/>
    <lineage>
        <taxon>Bacteria</taxon>
        <taxon>Pseudomonadati</taxon>
        <taxon>Bacteroidota</taxon>
        <taxon>Sphingobacteriia</taxon>
        <taxon>Sphingobacteriales</taxon>
        <taxon>Sphingobacteriaceae</taxon>
        <taxon>Sphingobacterium</taxon>
    </lineage>
</organism>
<dbReference type="InterPro" id="IPR011053">
    <property type="entry name" value="Single_hybrid_motif"/>
</dbReference>
<dbReference type="PANTHER" id="PTHR32347">
    <property type="entry name" value="EFFLUX SYSTEM COMPONENT YKNX-RELATED"/>
    <property type="match status" value="1"/>
</dbReference>
<feature type="coiled-coil region" evidence="3">
    <location>
        <begin position="91"/>
        <end position="177"/>
    </location>
</feature>
<evidence type="ECO:0000256" key="4">
    <source>
        <dbReference type="SAM" id="SignalP"/>
    </source>
</evidence>
<dbReference type="Proteomes" id="UP001597440">
    <property type="component" value="Unassembled WGS sequence"/>
</dbReference>
<dbReference type="PROSITE" id="PS51257">
    <property type="entry name" value="PROKAR_LIPOPROTEIN"/>
    <property type="match status" value="1"/>
</dbReference>
<proteinExistence type="predicted"/>
<evidence type="ECO:0000313" key="6">
    <source>
        <dbReference type="Proteomes" id="UP001597440"/>
    </source>
</evidence>
<name>A0ABW5L5Q1_9SPHI</name>